<protein>
    <recommendedName>
        <fullName evidence="6">Ubiquitin-like protease family profile domain-containing protein</fullName>
    </recommendedName>
</protein>
<dbReference type="EMBL" id="JAGKQM010000006">
    <property type="protein sequence ID" value="KAH0921213.1"/>
    <property type="molecule type" value="Genomic_DNA"/>
</dbReference>
<feature type="non-terminal residue" evidence="7">
    <location>
        <position position="1"/>
    </location>
</feature>
<dbReference type="SUPFAM" id="SSF54001">
    <property type="entry name" value="Cysteine proteinases"/>
    <property type="match status" value="1"/>
</dbReference>
<dbReference type="PANTHER" id="PTHR46915">
    <property type="entry name" value="UBIQUITIN-LIKE PROTEASE 4-RELATED"/>
    <property type="match status" value="1"/>
</dbReference>
<evidence type="ECO:0000256" key="2">
    <source>
        <dbReference type="ARBA" id="ARBA00022670"/>
    </source>
</evidence>
<evidence type="ECO:0000256" key="3">
    <source>
        <dbReference type="ARBA" id="ARBA00022801"/>
    </source>
</evidence>
<feature type="domain" description="Ubiquitin-like protease family profile" evidence="6">
    <location>
        <begin position="435"/>
        <end position="626"/>
    </location>
</feature>
<evidence type="ECO:0000256" key="1">
    <source>
        <dbReference type="ARBA" id="ARBA00005234"/>
    </source>
</evidence>
<feature type="compositionally biased region" description="Basic and acidic residues" evidence="5">
    <location>
        <begin position="330"/>
        <end position="343"/>
    </location>
</feature>
<gene>
    <name evidence="7" type="ORF">HID58_021231</name>
</gene>
<dbReference type="Gene3D" id="3.30.310.130">
    <property type="entry name" value="Ubiquitin-related"/>
    <property type="match status" value="1"/>
</dbReference>
<dbReference type="Pfam" id="PF02902">
    <property type="entry name" value="Peptidase_C48"/>
    <property type="match status" value="1"/>
</dbReference>
<comment type="similarity">
    <text evidence="1">Belongs to the peptidase C48 family.</text>
</comment>
<evidence type="ECO:0000259" key="6">
    <source>
        <dbReference type="PROSITE" id="PS50600"/>
    </source>
</evidence>
<feature type="region of interest" description="Disordered" evidence="5">
    <location>
        <begin position="329"/>
        <end position="366"/>
    </location>
</feature>
<dbReference type="InterPro" id="IPR038765">
    <property type="entry name" value="Papain-like_cys_pep_sf"/>
</dbReference>
<evidence type="ECO:0000256" key="4">
    <source>
        <dbReference type="ARBA" id="ARBA00022807"/>
    </source>
</evidence>
<keyword evidence="4" id="KW-0788">Thiol protease</keyword>
<dbReference type="Gene3D" id="1.10.418.20">
    <property type="match status" value="1"/>
</dbReference>
<reference evidence="7 8" key="1">
    <citation type="submission" date="2021-05" db="EMBL/GenBank/DDBJ databases">
        <title>Genome Assembly of Synthetic Allotetraploid Brassica napus Reveals Homoeologous Exchanges between Subgenomes.</title>
        <authorList>
            <person name="Davis J.T."/>
        </authorList>
    </citation>
    <scope>NUCLEOTIDE SEQUENCE [LARGE SCALE GENOMIC DNA]</scope>
    <source>
        <strain evidence="8">cv. Da-Ae</strain>
        <tissue evidence="7">Seedling</tissue>
    </source>
</reference>
<keyword evidence="2" id="KW-0645">Protease</keyword>
<dbReference type="InterPro" id="IPR003653">
    <property type="entry name" value="Peptidase_C48_C"/>
</dbReference>
<organism evidence="7 8">
    <name type="scientific">Brassica napus</name>
    <name type="common">Rape</name>
    <dbReference type="NCBI Taxonomy" id="3708"/>
    <lineage>
        <taxon>Eukaryota</taxon>
        <taxon>Viridiplantae</taxon>
        <taxon>Streptophyta</taxon>
        <taxon>Embryophyta</taxon>
        <taxon>Tracheophyta</taxon>
        <taxon>Spermatophyta</taxon>
        <taxon>Magnoliopsida</taxon>
        <taxon>eudicotyledons</taxon>
        <taxon>Gunneridae</taxon>
        <taxon>Pentapetalae</taxon>
        <taxon>rosids</taxon>
        <taxon>malvids</taxon>
        <taxon>Brassicales</taxon>
        <taxon>Brassicaceae</taxon>
        <taxon>Brassiceae</taxon>
        <taxon>Brassica</taxon>
    </lineage>
</organism>
<proteinExistence type="inferred from homology"/>
<sequence>PALTLVARGLHDGAIRLLAPRRALLDGDGGFSPGKIDGGGIDCRRFDFLGNLDPVCDLIAVKIAPSCAVLHRLSSVDGGVFRRVSSSIAGGRWLVLSLTRVSRRRASLHVMKRQKVIELDRVETPTKSFNIDWDNVLVDEGVPDLEIVDKTPPPHEPTFSGDDSAVCVKSLKESELDDYLKRQRSLLASFADKLPDKGERIRSRIGRLEYEKQRRLLRRAKSVRPLDTDECQILKSSECLKFKVLKDVCKKANTATGSKEASRSTFVSHFSVNLKVEARPVKLFSEDLGREKWKGKAGGETATKQSNGWRSLPRLGKSLIGETNFYSGFKDPKGKREHDEASVSRKRKTKETSPYLLVDDDDDEDNVVGYDTPRELSCKASLSQRSSCRKKSDDKVINLDEEEPESPVVVEEALELPEGLPGDICYPLRDDPDLVQVSLDDLKCLSPRECLTSPVINFYIRFLQHQVFAANQTAADCHFFNTFFYKKLIEAVSYKGNDKEASFVRLRRWWKGFDLFRKSYIFIPIHEDLHWSLVIICIPDKEDESGLTILHLDSLGLHPTRSIFNNVKRFLIEEWSYLNQDACLPDLPISEKIWRDLPDRINEAEVPQQKNDFDCGLFVLLFIQRFIEDAPKRLKLQDLGMIHKKWFEPKEASALRIRIWNKLIELFLESNQTV</sequence>
<keyword evidence="8" id="KW-1185">Reference proteome</keyword>
<keyword evidence="3" id="KW-0378">Hydrolase</keyword>
<dbReference type="PROSITE" id="PS50600">
    <property type="entry name" value="ULP_PROTEASE"/>
    <property type="match status" value="1"/>
</dbReference>
<name>A0ABQ8CW09_BRANA</name>
<dbReference type="PANTHER" id="PTHR46915:SF11">
    <property type="entry name" value="UBIQUITIN-LIKE-SPECIFIC PROTEASE 1C"/>
    <property type="match status" value="1"/>
</dbReference>
<evidence type="ECO:0000313" key="8">
    <source>
        <dbReference type="Proteomes" id="UP000824890"/>
    </source>
</evidence>
<accession>A0ABQ8CW09</accession>
<comment type="caution">
    <text evidence="7">The sequence shown here is derived from an EMBL/GenBank/DDBJ whole genome shotgun (WGS) entry which is preliminary data.</text>
</comment>
<dbReference type="Proteomes" id="UP000824890">
    <property type="component" value="Unassembled WGS sequence"/>
</dbReference>
<evidence type="ECO:0000313" key="7">
    <source>
        <dbReference type="EMBL" id="KAH0921213.1"/>
    </source>
</evidence>
<evidence type="ECO:0000256" key="5">
    <source>
        <dbReference type="SAM" id="MobiDB-lite"/>
    </source>
</evidence>